<accession>A0ABT2HC03</accession>
<gene>
    <name evidence="1" type="ORF">N1032_27210</name>
</gene>
<comment type="caution">
    <text evidence="1">The sequence shown here is derived from an EMBL/GenBank/DDBJ whole genome shotgun (WGS) entry which is preliminary data.</text>
</comment>
<evidence type="ECO:0000313" key="1">
    <source>
        <dbReference type="EMBL" id="MCS5737423.1"/>
    </source>
</evidence>
<dbReference type="EMBL" id="JANLCJ010000692">
    <property type="protein sequence ID" value="MCS5737423.1"/>
    <property type="molecule type" value="Genomic_DNA"/>
</dbReference>
<dbReference type="Proteomes" id="UP001165586">
    <property type="component" value="Unassembled WGS sequence"/>
</dbReference>
<organism evidence="1 2">
    <name type="scientific">Herbiconiux daphne</name>
    <dbReference type="NCBI Taxonomy" id="2970914"/>
    <lineage>
        <taxon>Bacteria</taxon>
        <taxon>Bacillati</taxon>
        <taxon>Actinomycetota</taxon>
        <taxon>Actinomycetes</taxon>
        <taxon>Micrococcales</taxon>
        <taxon>Microbacteriaceae</taxon>
        <taxon>Herbiconiux</taxon>
    </lineage>
</organism>
<name>A0ABT2HC03_9MICO</name>
<dbReference type="RefSeq" id="WP_259543819.1">
    <property type="nucleotide sequence ID" value="NZ_JANLCJ010000692.1"/>
</dbReference>
<reference evidence="1" key="1">
    <citation type="submission" date="2022-08" db="EMBL/GenBank/DDBJ databases">
        <authorList>
            <person name="Deng Y."/>
            <person name="Han X.-F."/>
            <person name="Zhang Y.-Q."/>
        </authorList>
    </citation>
    <scope>NUCLEOTIDE SEQUENCE</scope>
    <source>
        <strain evidence="1">CPCC 203386</strain>
    </source>
</reference>
<evidence type="ECO:0000313" key="2">
    <source>
        <dbReference type="Proteomes" id="UP001165586"/>
    </source>
</evidence>
<keyword evidence="2" id="KW-1185">Reference proteome</keyword>
<proteinExistence type="predicted"/>
<protein>
    <submittedName>
        <fullName evidence="1">Uncharacterized protein</fullName>
    </submittedName>
</protein>
<feature type="non-terminal residue" evidence="1">
    <location>
        <position position="78"/>
    </location>
</feature>
<sequence>MLRGINQMFLNTAINAVKVKVMVKEGKEALTEAESMINQVVAMYINASEVNEMMKTISNKLTFINELMYKATQLDSAN</sequence>